<evidence type="ECO:0000313" key="1">
    <source>
        <dbReference type="EMBL" id="QOQ30756.1"/>
    </source>
</evidence>
<name>A0A7M1HW10_PSEPU</name>
<geneLocation type="plasmid" evidence="1">
    <name>p420352-strA</name>
</geneLocation>
<dbReference type="EMBL" id="MT074087">
    <property type="protein sequence ID" value="QOQ30756.1"/>
    <property type="molecule type" value="Genomic_DNA"/>
</dbReference>
<protein>
    <submittedName>
        <fullName evidence="1">Uncharacterized protein</fullName>
    </submittedName>
</protein>
<sequence length="47" mass="5494">MQNLRRSANAAVLSDLEKVPGESREREHVLCFLQRDDEKSMFEFITP</sequence>
<keyword evidence="1" id="KW-0614">Plasmid</keyword>
<accession>A0A7M1HW10</accession>
<proteinExistence type="predicted"/>
<organism evidence="1">
    <name type="scientific">Pseudomonas putida</name>
    <name type="common">Arthrobacter siderocapsulatus</name>
    <dbReference type="NCBI Taxonomy" id="303"/>
    <lineage>
        <taxon>Bacteria</taxon>
        <taxon>Pseudomonadati</taxon>
        <taxon>Pseudomonadota</taxon>
        <taxon>Gammaproteobacteria</taxon>
        <taxon>Pseudomonadales</taxon>
        <taxon>Pseudomonadaceae</taxon>
        <taxon>Pseudomonas</taxon>
    </lineage>
</organism>
<reference evidence="1" key="1">
    <citation type="submission" date="2020-02" db="EMBL/GenBank/DDBJ databases">
        <authorList>
            <person name="Zhou D."/>
        </authorList>
    </citation>
    <scope>NUCLEOTIDE SEQUENCE</scope>
    <source>
        <strain evidence="1">15420352</strain>
        <plasmid evidence="1">p420352-strA</plasmid>
    </source>
</reference>
<dbReference type="AlphaFoldDB" id="A0A7M1HW10"/>